<organism evidence="1 2">
    <name type="scientific">Artomyces pyxidatus</name>
    <dbReference type="NCBI Taxonomy" id="48021"/>
    <lineage>
        <taxon>Eukaryota</taxon>
        <taxon>Fungi</taxon>
        <taxon>Dikarya</taxon>
        <taxon>Basidiomycota</taxon>
        <taxon>Agaricomycotina</taxon>
        <taxon>Agaricomycetes</taxon>
        <taxon>Russulales</taxon>
        <taxon>Auriscalpiaceae</taxon>
        <taxon>Artomyces</taxon>
    </lineage>
</organism>
<evidence type="ECO:0000313" key="2">
    <source>
        <dbReference type="Proteomes" id="UP000814140"/>
    </source>
</evidence>
<reference evidence="1" key="1">
    <citation type="submission" date="2021-03" db="EMBL/GenBank/DDBJ databases">
        <authorList>
            <consortium name="DOE Joint Genome Institute"/>
            <person name="Ahrendt S."/>
            <person name="Looney B.P."/>
            <person name="Miyauchi S."/>
            <person name="Morin E."/>
            <person name="Drula E."/>
            <person name="Courty P.E."/>
            <person name="Chicoki N."/>
            <person name="Fauchery L."/>
            <person name="Kohler A."/>
            <person name="Kuo A."/>
            <person name="Labutti K."/>
            <person name="Pangilinan J."/>
            <person name="Lipzen A."/>
            <person name="Riley R."/>
            <person name="Andreopoulos W."/>
            <person name="He G."/>
            <person name="Johnson J."/>
            <person name="Barry K.W."/>
            <person name="Grigoriev I.V."/>
            <person name="Nagy L."/>
            <person name="Hibbett D."/>
            <person name="Henrissat B."/>
            <person name="Matheny P.B."/>
            <person name="Labbe J."/>
            <person name="Martin F."/>
        </authorList>
    </citation>
    <scope>NUCLEOTIDE SEQUENCE</scope>
    <source>
        <strain evidence="1">HHB10654</strain>
    </source>
</reference>
<gene>
    <name evidence="1" type="ORF">BV25DRAFT_94285</name>
</gene>
<dbReference type="Proteomes" id="UP000814140">
    <property type="component" value="Unassembled WGS sequence"/>
</dbReference>
<sequence length="210" mass="22850">MGLFYIARLVTLATSLVFSIIVLGLAADMISITEEYLDSYYIFSALAVATAVLTFVTVLPMIVIDLFRRGAFSSWVVLEVSWLSILWVLWLSTAAYATWTDGQVFIGSSCSFVDSTVSLVCNEFKAVEAFAYLTWILLMAYSVTLFAFAIKGQTLGNKTWTNTVRDATFLTAPTRKDIDAPVLVATGHPLQTSEATPAPVSMSVSPAAQV</sequence>
<name>A0ACB8TL28_9AGAM</name>
<dbReference type="EMBL" id="MU277187">
    <property type="protein sequence ID" value="KAI0069104.1"/>
    <property type="molecule type" value="Genomic_DNA"/>
</dbReference>
<keyword evidence="2" id="KW-1185">Reference proteome</keyword>
<comment type="caution">
    <text evidence="1">The sequence shown here is derived from an EMBL/GenBank/DDBJ whole genome shotgun (WGS) entry which is preliminary data.</text>
</comment>
<evidence type="ECO:0000313" key="1">
    <source>
        <dbReference type="EMBL" id="KAI0069104.1"/>
    </source>
</evidence>
<proteinExistence type="predicted"/>
<accession>A0ACB8TL28</accession>
<reference evidence="1" key="2">
    <citation type="journal article" date="2022" name="New Phytol.">
        <title>Evolutionary transition to the ectomycorrhizal habit in the genomes of a hyperdiverse lineage of mushroom-forming fungi.</title>
        <authorList>
            <person name="Looney B."/>
            <person name="Miyauchi S."/>
            <person name="Morin E."/>
            <person name="Drula E."/>
            <person name="Courty P.E."/>
            <person name="Kohler A."/>
            <person name="Kuo A."/>
            <person name="LaButti K."/>
            <person name="Pangilinan J."/>
            <person name="Lipzen A."/>
            <person name="Riley R."/>
            <person name="Andreopoulos W."/>
            <person name="He G."/>
            <person name="Johnson J."/>
            <person name="Nolan M."/>
            <person name="Tritt A."/>
            <person name="Barry K.W."/>
            <person name="Grigoriev I.V."/>
            <person name="Nagy L.G."/>
            <person name="Hibbett D."/>
            <person name="Henrissat B."/>
            <person name="Matheny P.B."/>
            <person name="Labbe J."/>
            <person name="Martin F.M."/>
        </authorList>
    </citation>
    <scope>NUCLEOTIDE SEQUENCE</scope>
    <source>
        <strain evidence="1">HHB10654</strain>
    </source>
</reference>
<protein>
    <submittedName>
        <fullName evidence="1">Uncharacterized protein</fullName>
    </submittedName>
</protein>